<reference evidence="4" key="1">
    <citation type="journal article" date="2018" name="Nat. Microbiol.">
        <title>Leveraging single-cell genomics to expand the fungal tree of life.</title>
        <authorList>
            <person name="Ahrendt S.R."/>
            <person name="Quandt C.A."/>
            <person name="Ciobanu D."/>
            <person name="Clum A."/>
            <person name="Salamov A."/>
            <person name="Andreopoulos B."/>
            <person name="Cheng J.F."/>
            <person name="Woyke T."/>
            <person name="Pelin A."/>
            <person name="Henrissat B."/>
            <person name="Reynolds N.K."/>
            <person name="Benny G.L."/>
            <person name="Smith M.E."/>
            <person name="James T.Y."/>
            <person name="Grigoriev I.V."/>
        </authorList>
    </citation>
    <scope>NUCLEOTIDE SEQUENCE [LARGE SCALE GENOMIC DNA]</scope>
    <source>
        <strain evidence="4">RSA 1356</strain>
    </source>
</reference>
<dbReference type="GO" id="GO:0004742">
    <property type="term" value="F:dihydrolipoyllysine-residue acetyltransferase activity"/>
    <property type="evidence" value="ECO:0007669"/>
    <property type="project" value="TreeGrafter"/>
</dbReference>
<dbReference type="GO" id="GO:0006086">
    <property type="term" value="P:pyruvate decarboxylation to acetyl-CoA"/>
    <property type="evidence" value="ECO:0007669"/>
    <property type="project" value="InterPro"/>
</dbReference>
<comment type="similarity">
    <text evidence="1">Belongs to the 2-oxoacid dehydrogenase family.</text>
</comment>
<dbReference type="OrthoDB" id="202158at2759"/>
<dbReference type="PANTHER" id="PTHR23151:SF82">
    <property type="entry name" value="PYRUVATE DEHYDROGENASE COMPLEX PROTEIN X COMPONENT, MITOCHONDRIAL"/>
    <property type="match status" value="1"/>
</dbReference>
<feature type="domain" description="Peripheral subunit-binding (PSBD)" evidence="2">
    <location>
        <begin position="32"/>
        <end position="71"/>
    </location>
</feature>
<dbReference type="AlphaFoldDB" id="A0A4P9XJN3"/>
<keyword evidence="4" id="KW-1185">Reference proteome</keyword>
<organism evidence="3 4">
    <name type="scientific">Thamnocephalis sphaerospora</name>
    <dbReference type="NCBI Taxonomy" id="78915"/>
    <lineage>
        <taxon>Eukaryota</taxon>
        <taxon>Fungi</taxon>
        <taxon>Fungi incertae sedis</taxon>
        <taxon>Zoopagomycota</taxon>
        <taxon>Zoopagomycotina</taxon>
        <taxon>Zoopagomycetes</taxon>
        <taxon>Zoopagales</taxon>
        <taxon>Sigmoideomycetaceae</taxon>
        <taxon>Thamnocephalis</taxon>
    </lineage>
</organism>
<dbReference type="Pfam" id="PF02817">
    <property type="entry name" value="E3_binding"/>
    <property type="match status" value="1"/>
</dbReference>
<dbReference type="InterPro" id="IPR045257">
    <property type="entry name" value="E2/Pdx1"/>
</dbReference>
<evidence type="ECO:0000313" key="4">
    <source>
        <dbReference type="Proteomes" id="UP000271241"/>
    </source>
</evidence>
<evidence type="ECO:0000256" key="1">
    <source>
        <dbReference type="ARBA" id="ARBA00007317"/>
    </source>
</evidence>
<dbReference type="STRING" id="78915.A0A4P9XJN3"/>
<dbReference type="InterPro" id="IPR036625">
    <property type="entry name" value="E3-bd_dom_sf"/>
</dbReference>
<name>A0A4P9XJN3_9FUNG</name>
<gene>
    <name evidence="3" type="ORF">THASP1DRAFT_25629</name>
</gene>
<evidence type="ECO:0000259" key="2">
    <source>
        <dbReference type="PROSITE" id="PS51826"/>
    </source>
</evidence>
<sequence length="322" mass="33759">MFCSLAARSTARRTVRAGTAQRTYASVRTSNVLTPAVARLVAEHQLDGKLADIRATGPKGRILKGDVLVFLGKIKPRDPPKPMGVQGPPPGTGSTMATRTAQRQREVSVEQATALLTTLQKKRGLKLSLNDLVMRAMALALIQVPSTAAGTVVDVATAGASAILPVAKQTRLAPIERAAAEAQKATASTERQSRAAPFLAVSAPRTVTVDPRQPPATKPLAKDQLYDFLLDASPVSTSTHRAAPAAETSAASAPAPAAPGLLLDYLLDTNGRVPLPNLRTELPHQEQHVTLTIVTGTAVDATLAGRLLDCVAGHLERPEALC</sequence>
<dbReference type="Proteomes" id="UP000271241">
    <property type="component" value="Unassembled WGS sequence"/>
</dbReference>
<dbReference type="Gene3D" id="4.10.320.10">
    <property type="entry name" value="E3-binding domain"/>
    <property type="match status" value="1"/>
</dbReference>
<protein>
    <recommendedName>
        <fullName evidence="2">Peripheral subunit-binding (PSBD) domain-containing protein</fullName>
    </recommendedName>
</protein>
<dbReference type="GO" id="GO:0045254">
    <property type="term" value="C:pyruvate dehydrogenase complex"/>
    <property type="evidence" value="ECO:0007669"/>
    <property type="project" value="InterPro"/>
</dbReference>
<evidence type="ECO:0000313" key="3">
    <source>
        <dbReference type="EMBL" id="RKP05962.1"/>
    </source>
</evidence>
<proteinExistence type="inferred from homology"/>
<dbReference type="PROSITE" id="PS51826">
    <property type="entry name" value="PSBD"/>
    <property type="match status" value="1"/>
</dbReference>
<dbReference type="InterPro" id="IPR004167">
    <property type="entry name" value="PSBD"/>
</dbReference>
<dbReference type="PANTHER" id="PTHR23151">
    <property type="entry name" value="DIHYDROLIPOAMIDE ACETYL/SUCCINYL-TRANSFERASE-RELATED"/>
    <property type="match status" value="1"/>
</dbReference>
<accession>A0A4P9XJN3</accession>
<dbReference type="SUPFAM" id="SSF47005">
    <property type="entry name" value="Peripheral subunit-binding domain of 2-oxo acid dehydrogenase complex"/>
    <property type="match status" value="1"/>
</dbReference>
<dbReference type="EMBL" id="KZ992988">
    <property type="protein sequence ID" value="RKP05962.1"/>
    <property type="molecule type" value="Genomic_DNA"/>
</dbReference>